<organism evidence="10 11">
    <name type="scientific">Paractinoplanes brasiliensis</name>
    <dbReference type="NCBI Taxonomy" id="52695"/>
    <lineage>
        <taxon>Bacteria</taxon>
        <taxon>Bacillati</taxon>
        <taxon>Actinomycetota</taxon>
        <taxon>Actinomycetes</taxon>
        <taxon>Micromonosporales</taxon>
        <taxon>Micromonosporaceae</taxon>
        <taxon>Paractinoplanes</taxon>
    </lineage>
</organism>
<evidence type="ECO:0000256" key="5">
    <source>
        <dbReference type="ARBA" id="ARBA00022692"/>
    </source>
</evidence>
<feature type="transmembrane region" description="Helical" evidence="8">
    <location>
        <begin position="126"/>
        <end position="142"/>
    </location>
</feature>
<keyword evidence="2" id="KW-1003">Cell membrane</keyword>
<keyword evidence="11" id="KW-1185">Reference proteome</keyword>
<keyword evidence="4 10" id="KW-0808">Transferase</keyword>
<evidence type="ECO:0000256" key="6">
    <source>
        <dbReference type="ARBA" id="ARBA00022989"/>
    </source>
</evidence>
<keyword evidence="5 8" id="KW-0812">Transmembrane</keyword>
<dbReference type="InterPro" id="IPR050297">
    <property type="entry name" value="LipidA_mod_glycosyltrf_83"/>
</dbReference>
<dbReference type="AlphaFoldDB" id="A0A4R6K1P2"/>
<evidence type="ECO:0000256" key="3">
    <source>
        <dbReference type="ARBA" id="ARBA00022676"/>
    </source>
</evidence>
<evidence type="ECO:0000313" key="10">
    <source>
        <dbReference type="EMBL" id="TDO42031.1"/>
    </source>
</evidence>
<sequence>MSQLERPPLVVPDATERPPVRQSLPALTAPVGAALLTAIVALIGAGTPGLWADELATRSAVGRSWAEMFRIFEVQDVTMAPYYVLMHAWTTVAGTSELALRLPSVLAIAAAAGCTAMLAERLFGQRAGVVAALLFAFVPVTTRTAQEARPYAIAVLFAVLATYLLLRVTRERSRAAWAGYAVALALAGCFHLMTLLILIAHLLLVRRGDRALRVRWALSAGAAIAVTAPLAVAGAGQTAQVDWLAEISVRDVGGFLDTLGGGVTAGAVLIGLAVWGWFRGGEWRGPLIAWALAPAAVLMLVTVVGPNLWHPRYVLFSFPAFVIAAARPLASVRAVLGGVLVAVVLLAGLPAHLAARSGGGHLGFDGDRMRQVFEREYRSGDAVVFVDSDEWSPREALRYYVPERIRPRDVLATGSYDARRPYQVVERTDPAALSAAGRIWVVRWQWGDADPLKSMEPWKTQVLRGEYQERGRWDTGALRLIRYDRG</sequence>
<evidence type="ECO:0000256" key="4">
    <source>
        <dbReference type="ARBA" id="ARBA00022679"/>
    </source>
</evidence>
<feature type="domain" description="Glycosyltransferase RgtA/B/C/D-like" evidence="9">
    <location>
        <begin position="85"/>
        <end position="226"/>
    </location>
</feature>
<dbReference type="PANTHER" id="PTHR33908:SF3">
    <property type="entry name" value="UNDECAPRENYL PHOSPHATE-ALPHA-4-AMINO-4-DEOXY-L-ARABINOSE ARABINOSYL TRANSFERASE"/>
    <property type="match status" value="1"/>
</dbReference>
<evidence type="ECO:0000259" key="9">
    <source>
        <dbReference type="Pfam" id="PF13231"/>
    </source>
</evidence>
<evidence type="ECO:0000256" key="8">
    <source>
        <dbReference type="SAM" id="Phobius"/>
    </source>
</evidence>
<feature type="transmembrane region" description="Helical" evidence="8">
    <location>
        <begin position="336"/>
        <end position="355"/>
    </location>
</feature>
<feature type="transmembrane region" description="Helical" evidence="8">
    <location>
        <begin position="178"/>
        <end position="204"/>
    </location>
</feature>
<protein>
    <submittedName>
        <fullName evidence="10">Mannosyltransferase</fullName>
    </submittedName>
</protein>
<evidence type="ECO:0000313" key="11">
    <source>
        <dbReference type="Proteomes" id="UP000294901"/>
    </source>
</evidence>
<reference evidence="10 11" key="1">
    <citation type="submission" date="2019-03" db="EMBL/GenBank/DDBJ databases">
        <title>Sequencing the genomes of 1000 actinobacteria strains.</title>
        <authorList>
            <person name="Klenk H.-P."/>
        </authorList>
    </citation>
    <scope>NUCLEOTIDE SEQUENCE [LARGE SCALE GENOMIC DNA]</scope>
    <source>
        <strain evidence="10 11">DSM 43805</strain>
    </source>
</reference>
<dbReference type="GO" id="GO:0009103">
    <property type="term" value="P:lipopolysaccharide biosynthetic process"/>
    <property type="evidence" value="ECO:0007669"/>
    <property type="project" value="UniProtKB-ARBA"/>
</dbReference>
<dbReference type="RefSeq" id="WP_133875973.1">
    <property type="nucleotide sequence ID" value="NZ_BOMD01000113.1"/>
</dbReference>
<keyword evidence="7 8" id="KW-0472">Membrane</keyword>
<keyword evidence="3 10" id="KW-0328">Glycosyltransferase</keyword>
<feature type="transmembrane region" description="Helical" evidence="8">
    <location>
        <begin position="216"/>
        <end position="235"/>
    </location>
</feature>
<comment type="caution">
    <text evidence="10">The sequence shown here is derived from an EMBL/GenBank/DDBJ whole genome shotgun (WGS) entry which is preliminary data.</text>
</comment>
<feature type="transmembrane region" description="Helical" evidence="8">
    <location>
        <begin position="287"/>
        <end position="306"/>
    </location>
</feature>
<evidence type="ECO:0000256" key="2">
    <source>
        <dbReference type="ARBA" id="ARBA00022475"/>
    </source>
</evidence>
<dbReference type="GO" id="GO:0016763">
    <property type="term" value="F:pentosyltransferase activity"/>
    <property type="evidence" value="ECO:0007669"/>
    <property type="project" value="TreeGrafter"/>
</dbReference>
<dbReference type="EMBL" id="SNWR01000001">
    <property type="protein sequence ID" value="TDO42031.1"/>
    <property type="molecule type" value="Genomic_DNA"/>
</dbReference>
<feature type="transmembrane region" description="Helical" evidence="8">
    <location>
        <begin position="148"/>
        <end position="166"/>
    </location>
</feature>
<feature type="transmembrane region" description="Helical" evidence="8">
    <location>
        <begin position="24"/>
        <end position="45"/>
    </location>
</feature>
<feature type="transmembrane region" description="Helical" evidence="8">
    <location>
        <begin position="255"/>
        <end position="275"/>
    </location>
</feature>
<dbReference type="InterPro" id="IPR038731">
    <property type="entry name" value="RgtA/B/C-like"/>
</dbReference>
<name>A0A4R6K1P2_9ACTN</name>
<dbReference type="GO" id="GO:0010041">
    <property type="term" value="P:response to iron(III) ion"/>
    <property type="evidence" value="ECO:0007669"/>
    <property type="project" value="TreeGrafter"/>
</dbReference>
<dbReference type="Pfam" id="PF13231">
    <property type="entry name" value="PMT_2"/>
    <property type="match status" value="1"/>
</dbReference>
<accession>A0A4R6K1P2</accession>
<dbReference type="PANTHER" id="PTHR33908">
    <property type="entry name" value="MANNOSYLTRANSFERASE YKCB-RELATED"/>
    <property type="match status" value="1"/>
</dbReference>
<evidence type="ECO:0000256" key="1">
    <source>
        <dbReference type="ARBA" id="ARBA00004651"/>
    </source>
</evidence>
<comment type="subcellular location">
    <subcellularLocation>
        <location evidence="1">Cell membrane</location>
        <topology evidence="1">Multi-pass membrane protein</topology>
    </subcellularLocation>
</comment>
<proteinExistence type="predicted"/>
<dbReference type="GO" id="GO:0005886">
    <property type="term" value="C:plasma membrane"/>
    <property type="evidence" value="ECO:0007669"/>
    <property type="project" value="UniProtKB-SubCell"/>
</dbReference>
<keyword evidence="6 8" id="KW-1133">Transmembrane helix</keyword>
<gene>
    <name evidence="10" type="ORF">C8E87_5794</name>
</gene>
<dbReference type="Proteomes" id="UP000294901">
    <property type="component" value="Unassembled WGS sequence"/>
</dbReference>
<dbReference type="OrthoDB" id="5318634at2"/>
<evidence type="ECO:0000256" key="7">
    <source>
        <dbReference type="ARBA" id="ARBA00023136"/>
    </source>
</evidence>